<dbReference type="PANTHER" id="PTHR13696">
    <property type="entry name" value="P-LOOP CONTAINING NUCLEOSIDE TRIPHOSPHATE HYDROLASE"/>
    <property type="match status" value="1"/>
</dbReference>
<dbReference type="PANTHER" id="PTHR13696:SF99">
    <property type="entry name" value="COBYRINIC ACID AC-DIAMIDE SYNTHASE"/>
    <property type="match status" value="1"/>
</dbReference>
<dbReference type="SUPFAM" id="SSF52540">
    <property type="entry name" value="P-loop containing nucleoside triphosphate hydrolases"/>
    <property type="match status" value="1"/>
</dbReference>
<evidence type="ECO:0000313" key="2">
    <source>
        <dbReference type="EMBL" id="CPV67001.1"/>
    </source>
</evidence>
<evidence type="ECO:0000313" key="3">
    <source>
        <dbReference type="Proteomes" id="UP000045782"/>
    </source>
</evidence>
<dbReference type="Proteomes" id="UP000045782">
    <property type="component" value="Unassembled WGS sequence"/>
</dbReference>
<dbReference type="InterPro" id="IPR050678">
    <property type="entry name" value="DNA_Partitioning_ATPase"/>
</dbReference>
<dbReference type="EMBL" id="CSWP01000009">
    <property type="protein sequence ID" value="CPV67001.1"/>
    <property type="molecule type" value="Genomic_DNA"/>
</dbReference>
<organism evidence="2 3">
    <name type="scientific">Mycobacteroides abscessus</name>
    <dbReference type="NCBI Taxonomy" id="36809"/>
    <lineage>
        <taxon>Bacteria</taxon>
        <taxon>Bacillati</taxon>
        <taxon>Actinomycetota</taxon>
        <taxon>Actinomycetes</taxon>
        <taxon>Mycobacteriales</taxon>
        <taxon>Mycobacteriaceae</taxon>
        <taxon>Mycobacteroides</taxon>
    </lineage>
</organism>
<dbReference type="RefSeq" id="WP_052619151.1">
    <property type="nucleotide sequence ID" value="NZ_CSWP01000009.1"/>
</dbReference>
<proteinExistence type="predicted"/>
<dbReference type="InterPro" id="IPR002586">
    <property type="entry name" value="CobQ/CobB/MinD/ParA_Nub-bd_dom"/>
</dbReference>
<dbReference type="InterPro" id="IPR027417">
    <property type="entry name" value="P-loop_NTPase"/>
</dbReference>
<protein>
    <submittedName>
        <fullName evidence="2">Cobyrinic acid a,c-diamide synthase</fullName>
    </submittedName>
</protein>
<dbReference type="CDD" id="cd02042">
    <property type="entry name" value="ParAB_family"/>
    <property type="match status" value="1"/>
</dbReference>
<feature type="domain" description="CobQ/CobB/MinD/ParA nucleotide binding" evidence="1">
    <location>
        <begin position="5"/>
        <end position="249"/>
    </location>
</feature>
<sequence length="309" mass="33277">MSIYAIANYAGSAGKTTTATSLAVLLAAEYGLRVRLYDLDSQANASTWLGWSDPEDYPTISDVLNPAIDAHIADAERPARAPWDIDDNRPVYEDDSVIENLTIVPARGYALDELMPRLHTPTGVGRLRKKIREAPAVDVTILDAAGSGTALTLASILATSAFPDQLESSGVITCTLAQPKEVEGIAKLENEISGINDAYDLSVGLRGIVVCSVPSKGKVYANNRDDLDSRYGDLVSPSVRHRTTVPEAYGLFTPLPIYAERASNRHSRAGAQDVTDDYRKVLEHFIGNGLFPEAARKDPALIRAIGAAR</sequence>
<evidence type="ECO:0000259" key="1">
    <source>
        <dbReference type="Pfam" id="PF01656"/>
    </source>
</evidence>
<dbReference type="Pfam" id="PF01656">
    <property type="entry name" value="CbiA"/>
    <property type="match status" value="1"/>
</dbReference>
<accession>A0A0U0ZRD9</accession>
<name>A0A0U0ZRD9_9MYCO</name>
<dbReference type="AlphaFoldDB" id="A0A0U0ZRD9"/>
<gene>
    <name evidence="2" type="ORF">ERS075579_04127</name>
</gene>
<reference evidence="2 3" key="1">
    <citation type="submission" date="2015-03" db="EMBL/GenBank/DDBJ databases">
        <authorList>
            <person name="Murphy D."/>
        </authorList>
    </citation>
    <scope>NUCLEOTIDE SEQUENCE [LARGE SCALE GENOMIC DNA]</scope>
    <source>
        <strain evidence="2 3">PAP088</strain>
    </source>
</reference>
<dbReference type="Gene3D" id="3.40.50.300">
    <property type="entry name" value="P-loop containing nucleotide triphosphate hydrolases"/>
    <property type="match status" value="1"/>
</dbReference>